<gene>
    <name evidence="1" type="ORF">GOP47_0023982</name>
</gene>
<accession>A0A9D4Z5P8</accession>
<dbReference type="AlphaFoldDB" id="A0A9D4Z5P8"/>
<evidence type="ECO:0000313" key="1">
    <source>
        <dbReference type="EMBL" id="KAI5061477.1"/>
    </source>
</evidence>
<evidence type="ECO:0000313" key="2">
    <source>
        <dbReference type="Proteomes" id="UP000886520"/>
    </source>
</evidence>
<name>A0A9D4Z5P8_ADICA</name>
<dbReference type="Proteomes" id="UP000886520">
    <property type="component" value="Chromosome 23"/>
</dbReference>
<dbReference type="EMBL" id="JABFUD020000023">
    <property type="protein sequence ID" value="KAI5061477.1"/>
    <property type="molecule type" value="Genomic_DNA"/>
</dbReference>
<keyword evidence="2" id="KW-1185">Reference proteome</keyword>
<sequence length="86" mass="9791">MQKGDQRQFGDDKAIFFDMDRSHHADFGQAKPTYMPDVDNKGFTPTTRICVLKQGSSFCRAHPYEYGNLYMQGHPTGKCNNETDVP</sequence>
<comment type="caution">
    <text evidence="1">The sequence shown here is derived from an EMBL/GenBank/DDBJ whole genome shotgun (WGS) entry which is preliminary data.</text>
</comment>
<organism evidence="1 2">
    <name type="scientific">Adiantum capillus-veneris</name>
    <name type="common">Maidenhair fern</name>
    <dbReference type="NCBI Taxonomy" id="13818"/>
    <lineage>
        <taxon>Eukaryota</taxon>
        <taxon>Viridiplantae</taxon>
        <taxon>Streptophyta</taxon>
        <taxon>Embryophyta</taxon>
        <taxon>Tracheophyta</taxon>
        <taxon>Polypodiopsida</taxon>
        <taxon>Polypodiidae</taxon>
        <taxon>Polypodiales</taxon>
        <taxon>Pteridineae</taxon>
        <taxon>Pteridaceae</taxon>
        <taxon>Vittarioideae</taxon>
        <taxon>Adiantum</taxon>
    </lineage>
</organism>
<reference evidence="1" key="1">
    <citation type="submission" date="2021-01" db="EMBL/GenBank/DDBJ databases">
        <title>Adiantum capillus-veneris genome.</title>
        <authorList>
            <person name="Fang Y."/>
            <person name="Liao Q."/>
        </authorList>
    </citation>
    <scope>NUCLEOTIDE SEQUENCE</scope>
    <source>
        <strain evidence="1">H3</strain>
        <tissue evidence="1">Leaf</tissue>
    </source>
</reference>
<protein>
    <submittedName>
        <fullName evidence="1">Uncharacterized protein</fullName>
    </submittedName>
</protein>
<proteinExistence type="predicted"/>